<dbReference type="GO" id="GO:0015937">
    <property type="term" value="P:coenzyme A biosynthetic process"/>
    <property type="evidence" value="ECO:0007669"/>
    <property type="project" value="UniProtKB-UniRule"/>
</dbReference>
<gene>
    <name evidence="3 7" type="primary">coaBC</name>
    <name evidence="7" type="ORF">L0C25_22450</name>
</gene>
<dbReference type="EC" id="6.3.2.5" evidence="3"/>
<comment type="function">
    <text evidence="4">Catalyzes two steps in the biosynthesis of coenzyme A. In the first step cysteine is conjugated to 4'-phosphopantothenate to form 4-phosphopantothenoylcysteine, in the latter compound is decarboxylated to form 4'-phosphopantotheine.</text>
</comment>
<dbReference type="InterPro" id="IPR036551">
    <property type="entry name" value="Flavin_trans-like"/>
</dbReference>
<dbReference type="GO" id="GO:0004632">
    <property type="term" value="F:phosphopantothenate--cysteine ligase activity"/>
    <property type="evidence" value="ECO:0007669"/>
    <property type="project" value="UniProtKB-UniRule"/>
</dbReference>
<protein>
    <recommendedName>
        <fullName evidence="3">Coenzyme A biosynthesis bifunctional protein CoaBC</fullName>
    </recommendedName>
    <alternativeName>
        <fullName evidence="3">DNA/pantothenate metabolism flavoprotein</fullName>
    </alternativeName>
    <alternativeName>
        <fullName evidence="3">Phosphopantothenoylcysteine synthetase/decarboxylase</fullName>
        <shortName evidence="3">PPCS-PPCDC</shortName>
    </alternativeName>
    <domain>
        <recommendedName>
            <fullName evidence="3">Phosphopantothenoylcysteine decarboxylase</fullName>
            <shortName evidence="3">PPC decarboxylase</shortName>
            <shortName evidence="3">PPC-DC</shortName>
            <ecNumber evidence="3">4.1.1.36</ecNumber>
        </recommendedName>
        <alternativeName>
            <fullName evidence="3">CoaC</fullName>
        </alternativeName>
    </domain>
    <domain>
        <recommendedName>
            <fullName evidence="3">Phosphopantothenate--cysteine ligase</fullName>
            <ecNumber evidence="3">6.3.2.5</ecNumber>
        </recommendedName>
        <alternativeName>
            <fullName evidence="3">CoaB</fullName>
        </alternativeName>
        <alternativeName>
            <fullName evidence="3">Phosphopantothenoylcysteine synthetase</fullName>
            <shortName evidence="3">PPC synthetase</shortName>
            <shortName evidence="3">PPC-S</shortName>
        </alternativeName>
    </domain>
</protein>
<evidence type="ECO:0000256" key="2">
    <source>
        <dbReference type="ARBA" id="ARBA00023239"/>
    </source>
</evidence>
<feature type="binding site" evidence="3">
    <location>
        <position position="293"/>
    </location>
    <ligand>
        <name>CTP</name>
        <dbReference type="ChEBI" id="CHEBI:37563"/>
    </ligand>
</feature>
<proteinExistence type="inferred from homology"/>
<organism evidence="7 8">
    <name type="scientific">Solicola gregarius</name>
    <dbReference type="NCBI Taxonomy" id="2908642"/>
    <lineage>
        <taxon>Bacteria</taxon>
        <taxon>Bacillati</taxon>
        <taxon>Actinomycetota</taxon>
        <taxon>Actinomycetes</taxon>
        <taxon>Propionibacteriales</taxon>
        <taxon>Nocardioidaceae</taxon>
        <taxon>Solicola</taxon>
    </lineage>
</organism>
<evidence type="ECO:0000259" key="5">
    <source>
        <dbReference type="Pfam" id="PF02441"/>
    </source>
</evidence>
<feature type="region of interest" description="Phosphopantothenate--cysteine ligase" evidence="3">
    <location>
        <begin position="195"/>
        <end position="411"/>
    </location>
</feature>
<dbReference type="InterPro" id="IPR035929">
    <property type="entry name" value="CoaB-like_sf"/>
</dbReference>
<comment type="cofactor">
    <cofactor evidence="3">
        <name>FMN</name>
        <dbReference type="ChEBI" id="CHEBI:58210"/>
    </cofactor>
    <text evidence="3">Binds 1 FMN per subunit.</text>
</comment>
<feature type="binding site" evidence="3">
    <location>
        <position position="283"/>
    </location>
    <ligand>
        <name>CTP</name>
        <dbReference type="ChEBI" id="CHEBI:37563"/>
    </ligand>
</feature>
<feature type="region of interest" description="Phosphopantothenoylcysteine decarboxylase" evidence="3">
    <location>
        <begin position="1"/>
        <end position="194"/>
    </location>
</feature>
<name>A0AA46TH39_9ACTN</name>
<dbReference type="Pfam" id="PF02441">
    <property type="entry name" value="Flavoprotein"/>
    <property type="match status" value="1"/>
</dbReference>
<dbReference type="PANTHER" id="PTHR14359">
    <property type="entry name" value="HOMO-OLIGOMERIC FLAVIN CONTAINING CYS DECARBOXYLASE FAMILY"/>
    <property type="match status" value="1"/>
</dbReference>
<evidence type="ECO:0000256" key="3">
    <source>
        <dbReference type="HAMAP-Rule" id="MF_02225"/>
    </source>
</evidence>
<dbReference type="HAMAP" id="MF_02225">
    <property type="entry name" value="CoaBC"/>
    <property type="match status" value="1"/>
</dbReference>
<keyword evidence="1 3" id="KW-0210">Decarboxylase</keyword>
<dbReference type="InterPro" id="IPR003382">
    <property type="entry name" value="Flavoprotein"/>
</dbReference>
<dbReference type="SUPFAM" id="SSF102645">
    <property type="entry name" value="CoaB-like"/>
    <property type="match status" value="1"/>
</dbReference>
<evidence type="ECO:0000256" key="1">
    <source>
        <dbReference type="ARBA" id="ARBA00022793"/>
    </source>
</evidence>
<dbReference type="GO" id="GO:0046872">
    <property type="term" value="F:metal ion binding"/>
    <property type="evidence" value="ECO:0007669"/>
    <property type="project" value="UniProtKB-KW"/>
</dbReference>
<dbReference type="KEGG" id="sgrg:L0C25_22450"/>
<keyword evidence="8" id="KW-1185">Reference proteome</keyword>
<comment type="catalytic activity">
    <reaction evidence="3 4">
        <text>(R)-4'-phosphopantothenate + L-cysteine + CTP = N-[(R)-4-phosphopantothenoyl]-L-cysteine + CMP + diphosphate + H(+)</text>
        <dbReference type="Rhea" id="RHEA:19397"/>
        <dbReference type="ChEBI" id="CHEBI:10986"/>
        <dbReference type="ChEBI" id="CHEBI:15378"/>
        <dbReference type="ChEBI" id="CHEBI:33019"/>
        <dbReference type="ChEBI" id="CHEBI:35235"/>
        <dbReference type="ChEBI" id="CHEBI:37563"/>
        <dbReference type="ChEBI" id="CHEBI:59458"/>
        <dbReference type="ChEBI" id="CHEBI:60377"/>
        <dbReference type="EC" id="6.3.2.5"/>
    </reaction>
</comment>
<dbReference type="Gene3D" id="3.40.50.1950">
    <property type="entry name" value="Flavin prenyltransferase-like"/>
    <property type="match status" value="1"/>
</dbReference>
<feature type="binding site" evidence="3">
    <location>
        <begin position="311"/>
        <end position="314"/>
    </location>
    <ligand>
        <name>CTP</name>
        <dbReference type="ChEBI" id="CHEBI:37563"/>
    </ligand>
</feature>
<keyword evidence="3" id="KW-0511">Multifunctional enzyme</keyword>
<keyword evidence="3" id="KW-0460">Magnesium</keyword>
<accession>A0AA46TH39</accession>
<dbReference type="AlphaFoldDB" id="A0AA46TH39"/>
<keyword evidence="2 3" id="KW-0456">Lyase</keyword>
<reference evidence="7" key="1">
    <citation type="submission" date="2022-01" db="EMBL/GenBank/DDBJ databases">
        <title>Nocardioidaceae gen. sp. A5X3R13.</title>
        <authorList>
            <person name="Lopez Marin M.A."/>
            <person name="Uhlik O."/>
        </authorList>
    </citation>
    <scope>NUCLEOTIDE SEQUENCE</scope>
    <source>
        <strain evidence="7">A5X3R13</strain>
    </source>
</reference>
<evidence type="ECO:0000313" key="7">
    <source>
        <dbReference type="EMBL" id="UYM05242.1"/>
    </source>
</evidence>
<dbReference type="Pfam" id="PF04127">
    <property type="entry name" value="DFP"/>
    <property type="match status" value="1"/>
</dbReference>
<dbReference type="InterPro" id="IPR007085">
    <property type="entry name" value="DNA/pantothenate-metab_flavo_C"/>
</dbReference>
<dbReference type="GO" id="GO:0004633">
    <property type="term" value="F:phosphopantothenoylcysteine decarboxylase activity"/>
    <property type="evidence" value="ECO:0007669"/>
    <property type="project" value="UniProtKB-UniRule"/>
</dbReference>
<dbReference type="PANTHER" id="PTHR14359:SF6">
    <property type="entry name" value="PHOSPHOPANTOTHENOYLCYSTEINE DECARBOXYLASE"/>
    <property type="match status" value="1"/>
</dbReference>
<dbReference type="EMBL" id="CP094970">
    <property type="protein sequence ID" value="UYM05242.1"/>
    <property type="molecule type" value="Genomic_DNA"/>
</dbReference>
<feature type="domain" description="Flavoprotein" evidence="5">
    <location>
        <begin position="8"/>
        <end position="168"/>
    </location>
</feature>
<comment type="pathway">
    <text evidence="3 4">Cofactor biosynthesis; coenzyme A biosynthesis; CoA from (R)-pantothenate: step 3/5.</text>
</comment>
<comment type="similarity">
    <text evidence="3 4">In the C-terminal section; belongs to the PPC synthetase family.</text>
</comment>
<keyword evidence="3 4" id="KW-0436">Ligase</keyword>
<comment type="function">
    <text evidence="3">Catalyzes two sequential steps in the biosynthesis of coenzyme A. In the first step cysteine is conjugated to 4'-phosphopantothenate to form 4-phosphopantothenoylcysteine. In the second step the latter compound is decarboxylated to form 4'-phosphopantotheine.</text>
</comment>
<comment type="pathway">
    <text evidence="3 4">Cofactor biosynthesis; coenzyme A biosynthesis; CoA from (R)-pantothenate: step 2/5.</text>
</comment>
<feature type="binding site" evidence="3">
    <location>
        <position position="349"/>
    </location>
    <ligand>
        <name>CTP</name>
        <dbReference type="ChEBI" id="CHEBI:37563"/>
    </ligand>
</feature>
<evidence type="ECO:0000256" key="4">
    <source>
        <dbReference type="RuleBase" id="RU364078"/>
    </source>
</evidence>
<dbReference type="InterPro" id="IPR005252">
    <property type="entry name" value="CoaBC"/>
</dbReference>
<dbReference type="GO" id="GO:0015941">
    <property type="term" value="P:pantothenate catabolic process"/>
    <property type="evidence" value="ECO:0007669"/>
    <property type="project" value="InterPro"/>
</dbReference>
<dbReference type="Gene3D" id="3.40.50.10300">
    <property type="entry name" value="CoaB-like"/>
    <property type="match status" value="1"/>
</dbReference>
<dbReference type="Proteomes" id="UP001164390">
    <property type="component" value="Chromosome"/>
</dbReference>
<dbReference type="GO" id="GO:0071513">
    <property type="term" value="C:phosphopantothenoylcysteine decarboxylase complex"/>
    <property type="evidence" value="ECO:0007669"/>
    <property type="project" value="TreeGrafter"/>
</dbReference>
<keyword evidence="3 4" id="KW-0285">Flavoprotein</keyword>
<evidence type="ECO:0000259" key="6">
    <source>
        <dbReference type="Pfam" id="PF04127"/>
    </source>
</evidence>
<evidence type="ECO:0000313" key="8">
    <source>
        <dbReference type="Proteomes" id="UP001164390"/>
    </source>
</evidence>
<comment type="caution">
    <text evidence="3">Lacks conserved residue(s) required for the propagation of feature annotation.</text>
</comment>
<comment type="cofactor">
    <cofactor evidence="3">
        <name>Mg(2+)</name>
        <dbReference type="ChEBI" id="CHEBI:18420"/>
    </cofactor>
</comment>
<dbReference type="RefSeq" id="WP_271634039.1">
    <property type="nucleotide sequence ID" value="NZ_CP094970.1"/>
</dbReference>
<comment type="catalytic activity">
    <reaction evidence="3 4">
        <text>N-[(R)-4-phosphopantothenoyl]-L-cysteine + H(+) = (R)-4'-phosphopantetheine + CO2</text>
        <dbReference type="Rhea" id="RHEA:16793"/>
        <dbReference type="ChEBI" id="CHEBI:15378"/>
        <dbReference type="ChEBI" id="CHEBI:16526"/>
        <dbReference type="ChEBI" id="CHEBI:59458"/>
        <dbReference type="ChEBI" id="CHEBI:61723"/>
        <dbReference type="EC" id="4.1.1.36"/>
    </reaction>
</comment>
<keyword evidence="3 4" id="KW-0288">FMN</keyword>
<dbReference type="NCBIfam" id="TIGR00521">
    <property type="entry name" value="coaBC_dfp"/>
    <property type="match status" value="1"/>
</dbReference>
<sequence>MTDSSRPRVVLGVGGGIAAYKACELVRLLTESGRDVRVVPTAAALNFVGAATWEALSGHPVHTEVFADVSQVPHVRIGQGADLLVVAPATANVLAKAAHGIADDLLTNTLLTARCPVVFVPAMHTEMWEHAATQSNVATLRERGAIVVEPAVGRLTGKDSGKGRLPEATQIFALADELLVRGYADRPLDLAGRSVLVSAGGTREFLDPVRFLGNRSSGRQGFALAETAVARGASVTVVAANVRLPVPAGVEVVPVETTGQLYEQMTTRAVDADAVVMAAAPADFRPANPLDTKIKKAPGRAAPELELVENPDILAELVTQRTSKSPFIVGFAAETGDDEASVLEHARAKLARKGCDLLVVNDVSAGRAFDSADNEAVILGADGAAEHIPFGPKAALAHAIWDAVVQRLEAT</sequence>
<feature type="domain" description="DNA/pantothenate metabolism flavoprotein C-terminal" evidence="6">
    <location>
        <begin position="190"/>
        <end position="406"/>
    </location>
</feature>
<dbReference type="SUPFAM" id="SSF52507">
    <property type="entry name" value="Homo-oligomeric flavin-containing Cys decarboxylases, HFCD"/>
    <property type="match status" value="1"/>
</dbReference>
<comment type="similarity">
    <text evidence="3 4">In the N-terminal section; belongs to the HFCD (homo-oligomeric flavin containing Cys decarboxylase) superfamily.</text>
</comment>
<dbReference type="GO" id="GO:0010181">
    <property type="term" value="F:FMN binding"/>
    <property type="evidence" value="ECO:0007669"/>
    <property type="project" value="UniProtKB-UniRule"/>
</dbReference>
<keyword evidence="3" id="KW-0479">Metal-binding</keyword>
<feature type="binding site" evidence="3">
    <location>
        <position position="331"/>
    </location>
    <ligand>
        <name>CTP</name>
        <dbReference type="ChEBI" id="CHEBI:37563"/>
    </ligand>
</feature>
<feature type="binding site" evidence="3">
    <location>
        <position position="353"/>
    </location>
    <ligand>
        <name>CTP</name>
        <dbReference type="ChEBI" id="CHEBI:37563"/>
    </ligand>
</feature>
<dbReference type="EC" id="4.1.1.36" evidence="3"/>